<dbReference type="InterPro" id="IPR055290">
    <property type="entry name" value="At3g26010-like"/>
</dbReference>
<dbReference type="Pfam" id="PF00646">
    <property type="entry name" value="F-box"/>
    <property type="match status" value="1"/>
</dbReference>
<dbReference type="SMART" id="SM00256">
    <property type="entry name" value="FBOX"/>
    <property type="match status" value="1"/>
</dbReference>
<sequence length="387" mass="44634">MELKDDVPESVMVMILARLPIRSISRFKSVCSKWKQLFESSYFRNLYRSLNKRNFSSPWSYLSSRSKGRVIEYFGERWGLTKSLGTSLSRLLDHMKEGTRVVDITEGLVLLAEEGKDKRDSFLIGNPVLQQWIKIPSPPLVEARLSGAALVTHTSSDDDLLSYKVVRFERESCMKQSHHFQVFSSETGNWTYQSLICHDFYPKTSQEAHKLTRAIELPTYNNNDRTTSEKSCAVSCGSLVFLSDNAKQLRVWRLKNHRTDPSWEILWNVTTYDRDLFGSIRCTMPMMMHPFDIEVTYLVGYRYDQAGKCHNYLISGNLRTDKFQLHEEFKRYDEYDFLQFSLNKKEGRTDGKSSRKTGLCQFVLPQRLGSIPCPPGCSLVTASAITV</sequence>
<reference evidence="2" key="1">
    <citation type="submission" date="2020-01" db="EMBL/GenBank/DDBJ databases">
        <authorList>
            <person name="Mishra B."/>
        </authorList>
    </citation>
    <scope>NUCLEOTIDE SEQUENCE [LARGE SCALE GENOMIC DNA]</scope>
</reference>
<organism evidence="2 3">
    <name type="scientific">Microthlaspi erraticum</name>
    <dbReference type="NCBI Taxonomy" id="1685480"/>
    <lineage>
        <taxon>Eukaryota</taxon>
        <taxon>Viridiplantae</taxon>
        <taxon>Streptophyta</taxon>
        <taxon>Embryophyta</taxon>
        <taxon>Tracheophyta</taxon>
        <taxon>Spermatophyta</taxon>
        <taxon>Magnoliopsida</taxon>
        <taxon>eudicotyledons</taxon>
        <taxon>Gunneridae</taxon>
        <taxon>Pentapetalae</taxon>
        <taxon>rosids</taxon>
        <taxon>malvids</taxon>
        <taxon>Brassicales</taxon>
        <taxon>Brassicaceae</taxon>
        <taxon>Coluteocarpeae</taxon>
        <taxon>Microthlaspi</taxon>
    </lineage>
</organism>
<dbReference type="PANTHER" id="PTHR35546:SF25">
    <property type="entry name" value="F-BOX DOMAIN-CONTAINING PROTEIN"/>
    <property type="match status" value="1"/>
</dbReference>
<dbReference type="Gene3D" id="1.20.1280.50">
    <property type="match status" value="1"/>
</dbReference>
<dbReference type="Pfam" id="PF24750">
    <property type="entry name" value="b-prop_At3g26010-like"/>
    <property type="match status" value="1"/>
</dbReference>
<comment type="caution">
    <text evidence="2">The sequence shown here is derived from an EMBL/GenBank/DDBJ whole genome shotgun (WGS) entry which is preliminary data.</text>
</comment>
<dbReference type="PANTHER" id="PTHR35546">
    <property type="entry name" value="F-BOX PROTEIN INTERACTION DOMAIN PROTEIN-RELATED"/>
    <property type="match status" value="1"/>
</dbReference>
<proteinExistence type="predicted"/>
<dbReference type="EMBL" id="CACVBM020000888">
    <property type="protein sequence ID" value="CAA7024540.1"/>
    <property type="molecule type" value="Genomic_DNA"/>
</dbReference>
<accession>A0A6D2I8J9</accession>
<evidence type="ECO:0000259" key="1">
    <source>
        <dbReference type="PROSITE" id="PS50181"/>
    </source>
</evidence>
<feature type="domain" description="F-box" evidence="1">
    <location>
        <begin position="1"/>
        <end position="50"/>
    </location>
</feature>
<evidence type="ECO:0000313" key="2">
    <source>
        <dbReference type="EMBL" id="CAA7024540.1"/>
    </source>
</evidence>
<protein>
    <recommendedName>
        <fullName evidence="1">F-box domain-containing protein</fullName>
    </recommendedName>
</protein>
<dbReference type="AlphaFoldDB" id="A0A6D2I8J9"/>
<dbReference type="SUPFAM" id="SSF81383">
    <property type="entry name" value="F-box domain"/>
    <property type="match status" value="1"/>
</dbReference>
<dbReference type="InterPro" id="IPR036047">
    <property type="entry name" value="F-box-like_dom_sf"/>
</dbReference>
<dbReference type="OrthoDB" id="674184at2759"/>
<dbReference type="CDD" id="cd22157">
    <property type="entry name" value="F-box_AtFBW1-like"/>
    <property type="match status" value="1"/>
</dbReference>
<dbReference type="PROSITE" id="PS50181">
    <property type="entry name" value="FBOX"/>
    <property type="match status" value="1"/>
</dbReference>
<dbReference type="Proteomes" id="UP000467841">
    <property type="component" value="Unassembled WGS sequence"/>
</dbReference>
<name>A0A6D2I8J9_9BRAS</name>
<dbReference type="InterPro" id="IPR056592">
    <property type="entry name" value="Beta-prop_At3g26010-like"/>
</dbReference>
<evidence type="ECO:0000313" key="3">
    <source>
        <dbReference type="Proteomes" id="UP000467841"/>
    </source>
</evidence>
<dbReference type="InterPro" id="IPR001810">
    <property type="entry name" value="F-box_dom"/>
</dbReference>
<gene>
    <name evidence="2" type="ORF">MERR_LOCUS11775</name>
</gene>
<keyword evidence="3" id="KW-1185">Reference proteome</keyword>